<gene>
    <name evidence="1" type="ORF">L3Q82_014337</name>
</gene>
<proteinExistence type="predicted"/>
<name>A0ACB8VX25_9TELE</name>
<accession>A0ACB8VX25</accession>
<dbReference type="Proteomes" id="UP000831701">
    <property type="component" value="Chromosome 17"/>
</dbReference>
<sequence length="1376" mass="154223">MVHFLLRRHWIGRIRLALTVLGLPYTLCTPEIRSAASCSSLHPLRISQAFLRPISAGCCNLYSTGVCIMPSPTAPHVKSRCPQYPGSRIKRFPVPDDNVDWSRDWPQYNPVNYTDPSVIKKPVWADPDVGSFSPQFNAIDGAVDRTSFEGIYKMDKGKPLNPRGRTGLTGRGLLGRWGPNHAADPIVTRWKVDAKGAKIQHSVSKRPVLQFVSIKRKDCGEWAIPGGMVDPGEQVSLTLQREFSEEALNSLACPPSDRAKIHKRITELFKSPGFQVYKGYVDDPRNTDNAWMETVAVNFHDESELQYPAAFAIKAALADDVAEVRFHPVFERTGAIQTRQTGFVHSYWSSTFGCFGYSLSISLTPSLSNNVRENQEPKCRQRGLDKRRSVLRRAHPAGLSPTVHGARQREFWCIWGQLTGHSSLKNQYTFIGLISIAESVGVKLLPPRKKITVLLMGNHSAGKSSFINWYVEEHIQRTGVAIETQGFSFVTSGRKRESLTGNATLHLYPHFKPLQEFRGVSEYLGTEICTSRQKRFSLVTFVDSPGLVDGDMKYPFDVDEVILWLGDLCDLILVFFDPMGQALCKRTLNIVESLNEKHGDRLHFYLSKADEAGGESDRQRVMMQIVQELCKRPGLNKCGFDMPTIYIPNPNKPSRCVNQIEEVCRTIEKTINQTVQNTLNSLEKDCELISEAITDTLTNDRQTTVGNRRARCKSCFLTLLGFSVPLTLMALLVLGTLSEELLEMALGHQGTETLSLYLTPVARIFDSLSVEMQVYGCGGLILFSFLLLIIARFSFKTHPTLSGKQKRQLQEKLEYIQEVVKTKKVTFTLVRTQLFQILCSFLLETKRRKLQSLYNQVFVNQRKQVQRLNCKAVANKIQFQAEPFTAPALINELGIFLEADLQAQLAECRAQVEHWQGVATICDLSKQEELAELQKQCDQEIQSLQEALRETVSQYEARISVLQSQSADWRRPSGQNMISGKKGRMDAEVARNEFPTPVTNSQTEAESTVSADGRHNQSAELEAAVAASEGEGAPLTTEGYFSLRHCDSASLSSFSLDTPSLPRKLHAQEDTDSLVSTGTLVPEAIYLPPAGHRLVTHSDWDALNAQWPKAFQSKQMTLRCNGQVSELRGEVNRLQAEKEELERELDTQTNKTHKQVSMLQSQVQTSEALLQDLQKSFSQSQNAVQSRLAELSFSQRKMCSELSRLKGEEVEDEGPESGSFPATLQGAHCEERLRIEIVNLREQLDSRTEEIVQLSSLKTETERIQAQKDQLQAELLVCRTELDALRVALSHVQSTNKALTADKGALQQQCLELRSQVISLRSQVDTSQTVQRDFVQLSQSLQVKLELIRQAESLEQVKEILEEGVSEAGSPPADAS</sequence>
<protein>
    <submittedName>
        <fullName evidence="1">Uncharacterized protein</fullName>
    </submittedName>
</protein>
<evidence type="ECO:0000313" key="1">
    <source>
        <dbReference type="EMBL" id="KAI3360000.1"/>
    </source>
</evidence>
<comment type="caution">
    <text evidence="1">The sequence shown here is derived from an EMBL/GenBank/DDBJ whole genome shotgun (WGS) entry which is preliminary data.</text>
</comment>
<dbReference type="EMBL" id="CM041547">
    <property type="protein sequence ID" value="KAI3360000.1"/>
    <property type="molecule type" value="Genomic_DNA"/>
</dbReference>
<organism evidence="1 2">
    <name type="scientific">Scortum barcoo</name>
    <name type="common">barcoo grunter</name>
    <dbReference type="NCBI Taxonomy" id="214431"/>
    <lineage>
        <taxon>Eukaryota</taxon>
        <taxon>Metazoa</taxon>
        <taxon>Chordata</taxon>
        <taxon>Craniata</taxon>
        <taxon>Vertebrata</taxon>
        <taxon>Euteleostomi</taxon>
        <taxon>Actinopterygii</taxon>
        <taxon>Neopterygii</taxon>
        <taxon>Teleostei</taxon>
        <taxon>Neoteleostei</taxon>
        <taxon>Acanthomorphata</taxon>
        <taxon>Eupercaria</taxon>
        <taxon>Centrarchiformes</taxon>
        <taxon>Terapontoidei</taxon>
        <taxon>Terapontidae</taxon>
        <taxon>Scortum</taxon>
    </lineage>
</organism>
<keyword evidence="2" id="KW-1185">Reference proteome</keyword>
<evidence type="ECO:0000313" key="2">
    <source>
        <dbReference type="Proteomes" id="UP000831701"/>
    </source>
</evidence>
<reference evidence="1" key="1">
    <citation type="submission" date="2022-04" db="EMBL/GenBank/DDBJ databases">
        <title>Jade perch genome.</title>
        <authorList>
            <person name="Chao B."/>
        </authorList>
    </citation>
    <scope>NUCLEOTIDE SEQUENCE</scope>
    <source>
        <strain evidence="1">CB-2022</strain>
    </source>
</reference>